<evidence type="ECO:0000256" key="2">
    <source>
        <dbReference type="ARBA" id="ARBA00023315"/>
    </source>
</evidence>
<dbReference type="STRING" id="1449351.RISW2_08085"/>
<accession>X7FD65</accession>
<organism evidence="4 5">
    <name type="scientific">Roseivivax isoporae LMG 25204</name>
    <dbReference type="NCBI Taxonomy" id="1449351"/>
    <lineage>
        <taxon>Bacteria</taxon>
        <taxon>Pseudomonadati</taxon>
        <taxon>Pseudomonadota</taxon>
        <taxon>Alphaproteobacteria</taxon>
        <taxon>Rhodobacterales</taxon>
        <taxon>Roseobacteraceae</taxon>
        <taxon>Roseivivax</taxon>
    </lineage>
</organism>
<dbReference type="PROSITE" id="PS51186">
    <property type="entry name" value="GNAT"/>
    <property type="match status" value="1"/>
</dbReference>
<dbReference type="GO" id="GO:0016747">
    <property type="term" value="F:acyltransferase activity, transferring groups other than amino-acyl groups"/>
    <property type="evidence" value="ECO:0007669"/>
    <property type="project" value="InterPro"/>
</dbReference>
<dbReference type="SUPFAM" id="SSF55729">
    <property type="entry name" value="Acyl-CoA N-acyltransferases (Nat)"/>
    <property type="match status" value="1"/>
</dbReference>
<dbReference type="PANTHER" id="PTHR43072:SF23">
    <property type="entry name" value="UPF0039 PROTEIN C11D3.02C"/>
    <property type="match status" value="1"/>
</dbReference>
<dbReference type="OrthoDB" id="5459937at2"/>
<dbReference type="AlphaFoldDB" id="X7FD65"/>
<dbReference type="eggNOG" id="COG1247">
    <property type="taxonomic scope" value="Bacteria"/>
</dbReference>
<dbReference type="InterPro" id="IPR016181">
    <property type="entry name" value="Acyl_CoA_acyltransferase"/>
</dbReference>
<dbReference type="Pfam" id="PF00583">
    <property type="entry name" value="Acetyltransf_1"/>
    <property type="match status" value="1"/>
</dbReference>
<evidence type="ECO:0000259" key="3">
    <source>
        <dbReference type="PROSITE" id="PS51186"/>
    </source>
</evidence>
<name>X7FD65_9RHOB</name>
<evidence type="ECO:0000313" key="5">
    <source>
        <dbReference type="Proteomes" id="UP000023430"/>
    </source>
</evidence>
<dbReference type="PANTHER" id="PTHR43072">
    <property type="entry name" value="N-ACETYLTRANSFERASE"/>
    <property type="match status" value="1"/>
</dbReference>
<evidence type="ECO:0000313" key="4">
    <source>
        <dbReference type="EMBL" id="ETX30755.1"/>
    </source>
</evidence>
<feature type="domain" description="N-acetyltransferase" evidence="3">
    <location>
        <begin position="1"/>
        <end position="160"/>
    </location>
</feature>
<proteinExistence type="predicted"/>
<keyword evidence="1 4" id="KW-0808">Transferase</keyword>
<dbReference type="EMBL" id="JAME01000002">
    <property type="protein sequence ID" value="ETX30755.1"/>
    <property type="molecule type" value="Genomic_DNA"/>
</dbReference>
<dbReference type="Proteomes" id="UP000023430">
    <property type="component" value="Unassembled WGS sequence"/>
</dbReference>
<comment type="caution">
    <text evidence="4">The sequence shown here is derived from an EMBL/GenBank/DDBJ whole genome shotgun (WGS) entry which is preliminary data.</text>
</comment>
<dbReference type="CDD" id="cd04301">
    <property type="entry name" value="NAT_SF"/>
    <property type="match status" value="1"/>
</dbReference>
<reference evidence="4 5" key="1">
    <citation type="submission" date="2014-01" db="EMBL/GenBank/DDBJ databases">
        <title>Roseivivax isoporae LMG 25204 Genome Sequencing.</title>
        <authorList>
            <person name="Lai Q."/>
            <person name="Li G."/>
            <person name="Shao Z."/>
        </authorList>
    </citation>
    <scope>NUCLEOTIDE SEQUENCE [LARGE SCALE GENOMIC DNA]</scope>
    <source>
        <strain evidence="4 5">LMG 25204</strain>
    </source>
</reference>
<dbReference type="Gene3D" id="3.40.630.30">
    <property type="match status" value="1"/>
</dbReference>
<dbReference type="RefSeq" id="WP_043765833.1">
    <property type="nucleotide sequence ID" value="NZ_JAME01000002.1"/>
</dbReference>
<protein>
    <submittedName>
        <fullName evidence="4">GNAT family acetyltransferase</fullName>
    </submittedName>
</protein>
<keyword evidence="5" id="KW-1185">Reference proteome</keyword>
<gene>
    <name evidence="4" type="ORF">RISW2_08085</name>
</gene>
<dbReference type="InterPro" id="IPR000182">
    <property type="entry name" value="GNAT_dom"/>
</dbReference>
<evidence type="ECO:0000256" key="1">
    <source>
        <dbReference type="ARBA" id="ARBA00022679"/>
    </source>
</evidence>
<sequence length="163" mass="17628">MSVRDARVDDAAEIVALVNPVIALTTVTFTSSLRDENSMRATIAARPGAFLVAEYEGRVAGFATYFQFRVGNGYASTMEHTINVGPGARRMGFGRLLMAELEGRARQNGVGSLIAAISGENPEAMRFHAAIGFVEAGRLQAAGRKFDRWIDLVLMQKMLVTCA</sequence>
<keyword evidence="2" id="KW-0012">Acyltransferase</keyword>